<dbReference type="OrthoDB" id="6178054at2"/>
<sequence>MRLTFGLLLSTTILLTAGCGSGDDALSGARNDPNDFASAKNPVDDFSSGSTGDSSNASGLKANEVRITMEVPASAAPDAEPTRRNLRIVQPDRLDVYTTNTALQNLGSVSVSTRTDSQGFTIITFDEGQPVGPDVVIDASYGNTRMRALAADADRDVKINPFSEYLLRNTVASYTAGEFQAILDCVADASGELCLNKYVWATLSDQVHDFEIDIPSGATLTDALTLLSSRGDFTRYVAAMADYAVLNEASSGKISASSADYNSVFFGVELGQTFLESSLQGSGQWGVRTAQEEVLTDDIGTGYVYPALTLTSFDAFNIRVTSLANDIPYDREALIHQAGNQFYQRGSELWERNTHSSSPGAATLLDDSRLLAGRALYQSITGRGSSRIIGWTRNPYYLNAYTTAPESETTGPDRVISGYFSAGKAIELEASGEELKRKADLEDHYLSVIEIDLLRTPGFSLDTLDGRRYNMLYLSTRFSDTATPVVIESGLGEWQVNGNTISQSQAFTTVARGTSGTVTTNTAGTRSESWTLSLRTSRLSSGEVEIGRLNLDISTPSGSFEPPDLGIGASTPDGSLMAFNLDDSPLGDGVLVAAEQTPDAPPESGRYRLQGLAMGLDSDANHLRHFDNAVLTIDSTSLATLSTRTLEITHTVSEETVSAPSLQEGTNINLSYNQAGNGRVSFTSGNFNLNGFFTAGQDQFYLQLRNTQGSEELAGLVMATRIP</sequence>
<dbReference type="KEGG" id="msq:BKP64_02335"/>
<keyword evidence="3" id="KW-1185">Reference proteome</keyword>
<organism evidence="2 3">
    <name type="scientific">Marinobacter salinus</name>
    <dbReference type="NCBI Taxonomy" id="1874317"/>
    <lineage>
        <taxon>Bacteria</taxon>
        <taxon>Pseudomonadati</taxon>
        <taxon>Pseudomonadota</taxon>
        <taxon>Gammaproteobacteria</taxon>
        <taxon>Pseudomonadales</taxon>
        <taxon>Marinobacteraceae</taxon>
        <taxon>Marinobacter</taxon>
    </lineage>
</organism>
<dbReference type="RefSeq" id="WP_070965487.1">
    <property type="nucleotide sequence ID" value="NZ_CP017715.1"/>
</dbReference>
<dbReference type="STRING" id="1874317.BKP64_02335"/>
<evidence type="ECO:0000256" key="1">
    <source>
        <dbReference type="SAM" id="MobiDB-lite"/>
    </source>
</evidence>
<accession>A0A1D9GIA1</accession>
<protein>
    <submittedName>
        <fullName evidence="2">Uncharacterized protein</fullName>
    </submittedName>
</protein>
<dbReference type="Proteomes" id="UP000177445">
    <property type="component" value="Chromosome"/>
</dbReference>
<reference evidence="2 3" key="1">
    <citation type="submission" date="2016-10" db="EMBL/GenBank/DDBJ databases">
        <title>Marinobacter salinus sp. nov., a moderately halophilic bacterium isolated from a tidal flat environment.</title>
        <authorList>
            <person name="Park S.-J."/>
        </authorList>
    </citation>
    <scope>NUCLEOTIDE SEQUENCE [LARGE SCALE GENOMIC DNA]</scope>
    <source>
        <strain evidence="2 3">Hb8</strain>
    </source>
</reference>
<proteinExistence type="predicted"/>
<name>A0A1D9GIA1_9GAMM</name>
<gene>
    <name evidence="2" type="ORF">BKP64_02335</name>
</gene>
<dbReference type="PROSITE" id="PS51257">
    <property type="entry name" value="PROKAR_LIPOPROTEIN"/>
    <property type="match status" value="1"/>
</dbReference>
<evidence type="ECO:0000313" key="3">
    <source>
        <dbReference type="Proteomes" id="UP000177445"/>
    </source>
</evidence>
<feature type="region of interest" description="Disordered" evidence="1">
    <location>
        <begin position="36"/>
        <end position="61"/>
    </location>
</feature>
<dbReference type="AlphaFoldDB" id="A0A1D9GIA1"/>
<dbReference type="EMBL" id="CP017715">
    <property type="protein sequence ID" value="AOY87110.1"/>
    <property type="molecule type" value="Genomic_DNA"/>
</dbReference>
<feature type="compositionally biased region" description="Low complexity" evidence="1">
    <location>
        <begin position="44"/>
        <end position="59"/>
    </location>
</feature>
<evidence type="ECO:0000313" key="2">
    <source>
        <dbReference type="EMBL" id="AOY87110.1"/>
    </source>
</evidence>